<keyword evidence="2" id="KW-1185">Reference proteome</keyword>
<comment type="caution">
    <text evidence="1">The sequence shown here is derived from an EMBL/GenBank/DDBJ whole genome shotgun (WGS) entry which is preliminary data.</text>
</comment>
<feature type="non-terminal residue" evidence="1">
    <location>
        <position position="1"/>
    </location>
</feature>
<protein>
    <submittedName>
        <fullName evidence="1">Uncharacterized protein</fullName>
    </submittedName>
</protein>
<organism evidence="1 2">
    <name type="scientific">Macroventuria anomochaeta</name>
    <dbReference type="NCBI Taxonomy" id="301207"/>
    <lineage>
        <taxon>Eukaryota</taxon>
        <taxon>Fungi</taxon>
        <taxon>Dikarya</taxon>
        <taxon>Ascomycota</taxon>
        <taxon>Pezizomycotina</taxon>
        <taxon>Dothideomycetes</taxon>
        <taxon>Pleosporomycetidae</taxon>
        <taxon>Pleosporales</taxon>
        <taxon>Pleosporineae</taxon>
        <taxon>Didymellaceae</taxon>
        <taxon>Macroventuria</taxon>
    </lineage>
</organism>
<name>A0ACB6SD55_9PLEO</name>
<accession>A0ACB6SD55</accession>
<sequence>YLAALDAIVTIMTSLTGSFSQQLVQFQSCLEKDTVAVVSISRANNSARTEGSAQNNGPVDYAPMVAAINVGVIQPVDNLTYALSSGCISGNCTLPATDGASFSAVGVGHFCEDVTAHIRILNKT</sequence>
<proteinExistence type="predicted"/>
<reference evidence="1" key="1">
    <citation type="journal article" date="2020" name="Stud. Mycol.">
        <title>101 Dothideomycetes genomes: a test case for predicting lifestyles and emergence of pathogens.</title>
        <authorList>
            <person name="Haridas S."/>
            <person name="Albert R."/>
            <person name="Binder M."/>
            <person name="Bloem J."/>
            <person name="Labutti K."/>
            <person name="Salamov A."/>
            <person name="Andreopoulos B."/>
            <person name="Baker S."/>
            <person name="Barry K."/>
            <person name="Bills G."/>
            <person name="Bluhm B."/>
            <person name="Cannon C."/>
            <person name="Castanera R."/>
            <person name="Culley D."/>
            <person name="Daum C."/>
            <person name="Ezra D."/>
            <person name="Gonzalez J."/>
            <person name="Henrissat B."/>
            <person name="Kuo A."/>
            <person name="Liang C."/>
            <person name="Lipzen A."/>
            <person name="Lutzoni F."/>
            <person name="Magnuson J."/>
            <person name="Mondo S."/>
            <person name="Nolan M."/>
            <person name="Ohm R."/>
            <person name="Pangilinan J."/>
            <person name="Park H.-J."/>
            <person name="Ramirez L."/>
            <person name="Alfaro M."/>
            <person name="Sun H."/>
            <person name="Tritt A."/>
            <person name="Yoshinaga Y."/>
            <person name="Zwiers L.-H."/>
            <person name="Turgeon B."/>
            <person name="Goodwin S."/>
            <person name="Spatafora J."/>
            <person name="Crous P."/>
            <person name="Grigoriev I."/>
        </authorList>
    </citation>
    <scope>NUCLEOTIDE SEQUENCE</scope>
    <source>
        <strain evidence="1">CBS 525.71</strain>
    </source>
</reference>
<dbReference type="Proteomes" id="UP000799754">
    <property type="component" value="Unassembled WGS sequence"/>
</dbReference>
<evidence type="ECO:0000313" key="2">
    <source>
        <dbReference type="Proteomes" id="UP000799754"/>
    </source>
</evidence>
<dbReference type="EMBL" id="MU006705">
    <property type="protein sequence ID" value="KAF2631179.1"/>
    <property type="molecule type" value="Genomic_DNA"/>
</dbReference>
<evidence type="ECO:0000313" key="1">
    <source>
        <dbReference type="EMBL" id="KAF2631179.1"/>
    </source>
</evidence>
<gene>
    <name evidence="1" type="ORF">BU25DRAFT_334004</name>
</gene>